<dbReference type="EMBL" id="CM000608">
    <property type="protein sequence ID" value="EEC49808.1"/>
    <property type="molecule type" value="Genomic_DNA"/>
</dbReference>
<dbReference type="PANTHER" id="PTHR47832:SF1">
    <property type="entry name" value="DNA PHOTOLYASE"/>
    <property type="match status" value="1"/>
</dbReference>
<dbReference type="InParanoid" id="B7FVB8"/>
<dbReference type="Proteomes" id="UP000000759">
    <property type="component" value="Chromosome 5"/>
</dbReference>
<reference evidence="3" key="2">
    <citation type="submission" date="2008-08" db="EMBL/GenBank/DDBJ databases">
        <authorList>
            <consortium name="Diatom Consortium"/>
            <person name="Grigoriev I."/>
            <person name="Grimwood J."/>
            <person name="Kuo A."/>
            <person name="Otillar R.P."/>
            <person name="Salamov A."/>
            <person name="Detter J.C."/>
            <person name="Lindquist E."/>
            <person name="Shapiro H."/>
            <person name="Lucas S."/>
            <person name="Glavina del Rio T."/>
            <person name="Pitluck S."/>
            <person name="Rokhsar D."/>
            <person name="Bowler C."/>
        </authorList>
    </citation>
    <scope>GENOME REANNOTATION</scope>
    <source>
        <strain evidence="3">CCAP 1055/1</strain>
    </source>
</reference>
<proteinExistence type="predicted"/>
<feature type="non-terminal residue" evidence="2">
    <location>
        <position position="270"/>
    </location>
</feature>
<evidence type="ECO:0000259" key="1">
    <source>
        <dbReference type="Pfam" id="PF12697"/>
    </source>
</evidence>
<organism evidence="2 3">
    <name type="scientific">Phaeodactylum tricornutum (strain CCAP 1055/1)</name>
    <dbReference type="NCBI Taxonomy" id="556484"/>
    <lineage>
        <taxon>Eukaryota</taxon>
        <taxon>Sar</taxon>
        <taxon>Stramenopiles</taxon>
        <taxon>Ochrophyta</taxon>
        <taxon>Bacillariophyta</taxon>
        <taxon>Bacillariophyceae</taxon>
        <taxon>Bacillariophycidae</taxon>
        <taxon>Naviculales</taxon>
        <taxon>Phaeodactylaceae</taxon>
        <taxon>Phaeodactylum</taxon>
    </lineage>
</organism>
<reference evidence="2 3" key="1">
    <citation type="journal article" date="2008" name="Nature">
        <title>The Phaeodactylum genome reveals the evolutionary history of diatom genomes.</title>
        <authorList>
            <person name="Bowler C."/>
            <person name="Allen A.E."/>
            <person name="Badger J.H."/>
            <person name="Grimwood J."/>
            <person name="Jabbari K."/>
            <person name="Kuo A."/>
            <person name="Maheswari U."/>
            <person name="Martens C."/>
            <person name="Maumus F."/>
            <person name="Otillar R.P."/>
            <person name="Rayko E."/>
            <person name="Salamov A."/>
            <person name="Vandepoele K."/>
            <person name="Beszteri B."/>
            <person name="Gruber A."/>
            <person name="Heijde M."/>
            <person name="Katinka M."/>
            <person name="Mock T."/>
            <person name="Valentin K."/>
            <person name="Verret F."/>
            <person name="Berges J.A."/>
            <person name="Brownlee C."/>
            <person name="Cadoret J.P."/>
            <person name="Chiovitti A."/>
            <person name="Choi C.J."/>
            <person name="Coesel S."/>
            <person name="De Martino A."/>
            <person name="Detter J.C."/>
            <person name="Durkin C."/>
            <person name="Falciatore A."/>
            <person name="Fournet J."/>
            <person name="Haruta M."/>
            <person name="Huysman M.J."/>
            <person name="Jenkins B.D."/>
            <person name="Jiroutova K."/>
            <person name="Jorgensen R.E."/>
            <person name="Joubert Y."/>
            <person name="Kaplan A."/>
            <person name="Kroger N."/>
            <person name="Kroth P.G."/>
            <person name="La Roche J."/>
            <person name="Lindquist E."/>
            <person name="Lommer M."/>
            <person name="Martin-Jezequel V."/>
            <person name="Lopez P.J."/>
            <person name="Lucas S."/>
            <person name="Mangogna M."/>
            <person name="McGinnis K."/>
            <person name="Medlin L.K."/>
            <person name="Montsant A."/>
            <person name="Oudot-Le Secq M.P."/>
            <person name="Napoli C."/>
            <person name="Obornik M."/>
            <person name="Parker M.S."/>
            <person name="Petit J.L."/>
            <person name="Porcel B.M."/>
            <person name="Poulsen N."/>
            <person name="Robison M."/>
            <person name="Rychlewski L."/>
            <person name="Rynearson T.A."/>
            <person name="Schmutz J."/>
            <person name="Shapiro H."/>
            <person name="Siaut M."/>
            <person name="Stanley M."/>
            <person name="Sussman M.R."/>
            <person name="Taylor A.R."/>
            <person name="Vardi A."/>
            <person name="von Dassow P."/>
            <person name="Vyverman W."/>
            <person name="Willis A."/>
            <person name="Wyrwicz L.S."/>
            <person name="Rokhsar D.S."/>
            <person name="Weissenbach J."/>
            <person name="Armbrust E.V."/>
            <person name="Green B.R."/>
            <person name="Van de Peer Y."/>
            <person name="Grigoriev I.V."/>
        </authorList>
    </citation>
    <scope>NUCLEOTIDE SEQUENCE [LARGE SCALE GENOMIC DNA]</scope>
    <source>
        <strain evidence="2 3">CCAP 1055/1</strain>
    </source>
</reference>
<dbReference type="Pfam" id="PF12697">
    <property type="entry name" value="Abhydrolase_6"/>
    <property type="match status" value="1"/>
</dbReference>
<evidence type="ECO:0000313" key="3">
    <source>
        <dbReference type="Proteomes" id="UP000000759"/>
    </source>
</evidence>
<gene>
    <name evidence="2" type="ORF">PHATRDRAFT_11336</name>
</gene>
<dbReference type="GeneID" id="7199689"/>
<dbReference type="InterPro" id="IPR029058">
    <property type="entry name" value="AB_hydrolase_fold"/>
</dbReference>
<feature type="non-terminal residue" evidence="2">
    <location>
        <position position="1"/>
    </location>
</feature>
<dbReference type="eggNOG" id="KOG1454">
    <property type="taxonomic scope" value="Eukaryota"/>
</dbReference>
<dbReference type="PANTHER" id="PTHR47832">
    <property type="entry name" value="DNA PHOTOLYASE"/>
    <property type="match status" value="1"/>
</dbReference>
<protein>
    <recommendedName>
        <fullName evidence="1">AB hydrolase-1 domain-containing protein</fullName>
    </recommendedName>
</protein>
<dbReference type="KEGG" id="pti:PHATRDRAFT_11336"/>
<name>B7FVB8_PHATC</name>
<dbReference type="AlphaFoldDB" id="B7FVB8"/>
<sequence length="270" mass="28353">DKEGVVLVHGFGASGSQWNKAMMELNTTTASQGLAPDLIGFGEAEKPALSYSGYMWDAQVLDFVKERAMAVHGCTSFVTGGNSIGGFTSMSLAASDAADVDGRSLSSSGAPGRLPICKPPARPVARLFGNVLLGYLRPRIQSICKNLYPTNPAAVDESLCTGIFRDSLDPGAINVMMAGAKLPPPRSANELLKADFGGAATVENVEILEAFFDGPVLVAQGVLDPLNDSTDRMNRFGALRAGIMKDPINAGHCPHDELPGAVAQSISNWM</sequence>
<feature type="domain" description="AB hydrolase-1" evidence="1">
    <location>
        <begin position="5"/>
        <end position="264"/>
    </location>
</feature>
<keyword evidence="3" id="KW-1185">Reference proteome</keyword>
<dbReference type="InterPro" id="IPR000073">
    <property type="entry name" value="AB_hydrolase_1"/>
</dbReference>
<dbReference type="RefSeq" id="XP_002179110.1">
    <property type="nucleotide sequence ID" value="XM_002179074.1"/>
</dbReference>
<dbReference type="Gene3D" id="3.40.50.1820">
    <property type="entry name" value="alpha/beta hydrolase"/>
    <property type="match status" value="1"/>
</dbReference>
<dbReference type="STRING" id="556484.B7FVB8"/>
<accession>B7FVB8</accession>
<evidence type="ECO:0000313" key="2">
    <source>
        <dbReference type="EMBL" id="EEC49808.1"/>
    </source>
</evidence>
<dbReference type="SUPFAM" id="SSF53474">
    <property type="entry name" value="alpha/beta-Hydrolases"/>
    <property type="match status" value="1"/>
</dbReference>
<dbReference type="PaxDb" id="2850-Phatr11336"/>
<dbReference type="OrthoDB" id="408373at2759"/>